<dbReference type="EMBL" id="VXIT01000003">
    <property type="protein sequence ID" value="KAA6413996.1"/>
    <property type="molecule type" value="Genomic_DNA"/>
</dbReference>
<dbReference type="GO" id="GO:0006780">
    <property type="term" value="P:uroporphyrinogen III biosynthetic process"/>
    <property type="evidence" value="ECO:0007669"/>
    <property type="project" value="InterPro"/>
</dbReference>
<dbReference type="AlphaFoldDB" id="A0A5M8PY68"/>
<dbReference type="InterPro" id="IPR003754">
    <property type="entry name" value="4pyrrol_synth_uPrphyn_synth"/>
</dbReference>
<feature type="region of interest" description="Disordered" evidence="1">
    <location>
        <begin position="118"/>
        <end position="182"/>
    </location>
</feature>
<dbReference type="PANTHER" id="PTHR12390">
    <property type="entry name" value="UROPORPHYRINOGEN III SYNTHASE"/>
    <property type="match status" value="1"/>
</dbReference>
<dbReference type="Proteomes" id="UP000324767">
    <property type="component" value="Unassembled WGS sequence"/>
</dbReference>
<sequence length="304" mass="32028">MTTPAAAGAPSSPSPPPARTIPVLLLKTPSTPTDPYATYFRNHPPFAATFIPVLQHTPIPSALTHLATLLTSTASSSPTYGALIFTSPRAVSSFARALPSSPPPPSPHIYAIGPATTSALRASSPPPASTPPPPPPPKPSPATSSPTTPTRPPPPRARRSSSWPASPTATSSRGRWRRRRCPRASASASTRWRCMRAGRWGGLGEFAAAVARTEAAGVRWVVVFSAVGGRGCCGGWGGWGGGGGEGGDEEGRRRRETYVASIGPTTRDYLRREFGFEVDVCAEEPSPEGVGRGIERFMREKGMW</sequence>
<dbReference type="OrthoDB" id="5595751at2759"/>
<reference evidence="3 4" key="1">
    <citation type="submission" date="2019-09" db="EMBL/GenBank/DDBJ databases">
        <title>The hologenome of the rock-dwelling lichen Lasallia pustulata.</title>
        <authorList>
            <person name="Greshake Tzovaras B."/>
            <person name="Segers F."/>
            <person name="Bicker A."/>
            <person name="Dal Grande F."/>
            <person name="Otte J."/>
            <person name="Hankeln T."/>
            <person name="Schmitt I."/>
            <person name="Ebersberger I."/>
        </authorList>
    </citation>
    <scope>NUCLEOTIDE SEQUENCE [LARGE SCALE GENOMIC DNA]</scope>
    <source>
        <strain evidence="3">A1-1</strain>
    </source>
</reference>
<dbReference type="InterPro" id="IPR036108">
    <property type="entry name" value="4pyrrol_syn_uPrphyn_synt_sf"/>
</dbReference>
<dbReference type="GO" id="GO:0006782">
    <property type="term" value="P:protoporphyrinogen IX biosynthetic process"/>
    <property type="evidence" value="ECO:0007669"/>
    <property type="project" value="UniProtKB-UniPathway"/>
</dbReference>
<evidence type="ECO:0000313" key="3">
    <source>
        <dbReference type="EMBL" id="KAA6413996.1"/>
    </source>
</evidence>
<dbReference type="InterPro" id="IPR039793">
    <property type="entry name" value="UROS/Hem4"/>
</dbReference>
<evidence type="ECO:0000259" key="2">
    <source>
        <dbReference type="Pfam" id="PF02602"/>
    </source>
</evidence>
<feature type="compositionally biased region" description="Pro residues" evidence="1">
    <location>
        <begin position="124"/>
        <end position="140"/>
    </location>
</feature>
<dbReference type="Gene3D" id="3.40.50.10090">
    <property type="match status" value="2"/>
</dbReference>
<evidence type="ECO:0000256" key="1">
    <source>
        <dbReference type="SAM" id="MobiDB-lite"/>
    </source>
</evidence>
<organism evidence="3 4">
    <name type="scientific">Lasallia pustulata</name>
    <dbReference type="NCBI Taxonomy" id="136370"/>
    <lineage>
        <taxon>Eukaryota</taxon>
        <taxon>Fungi</taxon>
        <taxon>Dikarya</taxon>
        <taxon>Ascomycota</taxon>
        <taxon>Pezizomycotina</taxon>
        <taxon>Lecanoromycetes</taxon>
        <taxon>OSLEUM clade</taxon>
        <taxon>Umbilicariomycetidae</taxon>
        <taxon>Umbilicariales</taxon>
        <taxon>Umbilicariaceae</taxon>
        <taxon>Lasallia</taxon>
    </lineage>
</organism>
<dbReference type="GO" id="GO:0005829">
    <property type="term" value="C:cytosol"/>
    <property type="evidence" value="ECO:0007669"/>
    <property type="project" value="TreeGrafter"/>
</dbReference>
<protein>
    <recommendedName>
        <fullName evidence="2">Tetrapyrrole biosynthesis uroporphyrinogen III synthase domain-containing protein</fullName>
    </recommendedName>
</protein>
<dbReference type="Pfam" id="PF02602">
    <property type="entry name" value="HEM4"/>
    <property type="match status" value="1"/>
</dbReference>
<name>A0A5M8PY68_9LECA</name>
<dbReference type="GO" id="GO:0004852">
    <property type="term" value="F:uroporphyrinogen-III synthase activity"/>
    <property type="evidence" value="ECO:0007669"/>
    <property type="project" value="InterPro"/>
</dbReference>
<feature type="domain" description="Tetrapyrrole biosynthesis uroporphyrinogen III synthase" evidence="2">
    <location>
        <begin position="36"/>
        <end position="123"/>
    </location>
</feature>
<proteinExistence type="predicted"/>
<dbReference type="PANTHER" id="PTHR12390:SF0">
    <property type="entry name" value="UROPORPHYRINOGEN-III SYNTHASE"/>
    <property type="match status" value="1"/>
</dbReference>
<feature type="compositionally biased region" description="Low complexity" evidence="1">
    <location>
        <begin position="160"/>
        <end position="173"/>
    </location>
</feature>
<accession>A0A5M8PY68</accession>
<evidence type="ECO:0000313" key="4">
    <source>
        <dbReference type="Proteomes" id="UP000324767"/>
    </source>
</evidence>
<comment type="caution">
    <text evidence="3">The sequence shown here is derived from an EMBL/GenBank/DDBJ whole genome shotgun (WGS) entry which is preliminary data.</text>
</comment>
<dbReference type="SUPFAM" id="SSF69618">
    <property type="entry name" value="HemD-like"/>
    <property type="match status" value="2"/>
</dbReference>
<gene>
    <name evidence="3" type="ORF">FRX48_02358</name>
</gene>
<dbReference type="UniPathway" id="UPA00251">
    <property type="reaction ID" value="UER00320"/>
</dbReference>